<dbReference type="Pfam" id="PF20408">
    <property type="entry name" value="Abhydrolase_11"/>
    <property type="match status" value="1"/>
</dbReference>
<dbReference type="GO" id="GO:0044545">
    <property type="term" value="C:NSL complex"/>
    <property type="evidence" value="ECO:0007669"/>
    <property type="project" value="TreeGrafter"/>
</dbReference>
<gene>
    <name evidence="3" type="ORF">JTE90_027159</name>
</gene>
<feature type="region of interest" description="Disordered" evidence="1">
    <location>
        <begin position="336"/>
        <end position="359"/>
    </location>
</feature>
<name>A0AAV6U000_9ARAC</name>
<dbReference type="InterPro" id="IPR029058">
    <property type="entry name" value="AB_hydrolase_fold"/>
</dbReference>
<feature type="compositionally biased region" description="Basic residues" evidence="1">
    <location>
        <begin position="212"/>
        <end position="221"/>
    </location>
</feature>
<evidence type="ECO:0000259" key="2">
    <source>
        <dbReference type="Pfam" id="PF20408"/>
    </source>
</evidence>
<evidence type="ECO:0000313" key="3">
    <source>
        <dbReference type="EMBL" id="KAG8176855.1"/>
    </source>
</evidence>
<dbReference type="PANTHER" id="PTHR13136">
    <property type="entry name" value="TESTIS DEVELOPMENT PROTEIN PRTD"/>
    <property type="match status" value="1"/>
</dbReference>
<dbReference type="EMBL" id="JAFNEN010000847">
    <property type="protein sequence ID" value="KAG8176855.1"/>
    <property type="molecule type" value="Genomic_DNA"/>
</dbReference>
<protein>
    <recommendedName>
        <fullName evidence="2">KANL3/Tex30 alpha/beta hydrolase-like domain-containing protein</fullName>
    </recommendedName>
</protein>
<dbReference type="InterPro" id="IPR046879">
    <property type="entry name" value="KANL3/Tex30_Abhydrolase"/>
</dbReference>
<comment type="caution">
    <text evidence="3">The sequence shown here is derived from an EMBL/GenBank/DDBJ whole genome shotgun (WGS) entry which is preliminary data.</text>
</comment>
<evidence type="ECO:0000313" key="4">
    <source>
        <dbReference type="Proteomes" id="UP000827092"/>
    </source>
</evidence>
<dbReference type="Proteomes" id="UP000827092">
    <property type="component" value="Unassembled WGS sequence"/>
</dbReference>
<feature type="compositionally biased region" description="Polar residues" evidence="1">
    <location>
        <begin position="222"/>
        <end position="242"/>
    </location>
</feature>
<dbReference type="SUPFAM" id="SSF53474">
    <property type="entry name" value="alpha/beta-Hydrolases"/>
    <property type="match status" value="1"/>
</dbReference>
<organism evidence="3 4">
    <name type="scientific">Oedothorax gibbosus</name>
    <dbReference type="NCBI Taxonomy" id="931172"/>
    <lineage>
        <taxon>Eukaryota</taxon>
        <taxon>Metazoa</taxon>
        <taxon>Ecdysozoa</taxon>
        <taxon>Arthropoda</taxon>
        <taxon>Chelicerata</taxon>
        <taxon>Arachnida</taxon>
        <taxon>Araneae</taxon>
        <taxon>Araneomorphae</taxon>
        <taxon>Entelegynae</taxon>
        <taxon>Araneoidea</taxon>
        <taxon>Linyphiidae</taxon>
        <taxon>Erigoninae</taxon>
        <taxon>Oedothorax</taxon>
    </lineage>
</organism>
<proteinExistence type="predicted"/>
<accession>A0AAV6U000</accession>
<dbReference type="AlphaFoldDB" id="A0AAV6U000"/>
<feature type="region of interest" description="Disordered" evidence="1">
    <location>
        <begin position="165"/>
        <end position="311"/>
    </location>
</feature>
<sequence>MCPAKMKCESVTQSIVDRCIVTKNHYPNRPLILLGWTLGALLACHIALQEPVDGVICLGFPLTGVNGSRGDLNDPLLDNKVPTLFVVGQNAYMCSTDDMEDFRSRMRAETGLVVVGGADDLLRMCPAKMKCESVTQSIVDRCIVDEISEFLTSVVVKLPSTSTMATPTIASKPCTPIIEEEDNDRDATWLPDQEGKRRRRKPREYSPELSPVRKRQKHHLSRQSTSSKYRLSPTSSENSSCGSEKATVTKPAKKPFDKRMGRPTSSPWRKRTPGRPVANPALVTSPKKTIPSYTPEELEYRPTKTPTSAPKSILPFSKNILPKKNEIVDVNAAFGSDSSFLPRPLTPPEPEDTVSAEETERVLAELEGKETEGNAAEEPQSSSSITSITSWLNDALLDKPFAPITSDVEKEATMLPIETTLPTVVPVQLPTVTTEERRPISLASLLSQGKTINSNAIQTLKTSGGISLLTNTQVSPTKSTFITVPSSSISTSSSLLTGIRTQGGKMIQLVSKPKDKEQTSQPQTFQTNLSLLSDVAGTRKAEATATLVKLDRPSPFQSVKCVKVIKSISSPPSRIETAEEMVEKQLAIQALNKSIGIESSSSLGKESGYSICYAKADGSIVSRSVTRPSYPGLISQGRGRGVRHQFPSTAFRFSHK</sequence>
<keyword evidence="4" id="KW-1185">Reference proteome</keyword>
<dbReference type="InterPro" id="IPR026555">
    <property type="entry name" value="NSL3/Tex30"/>
</dbReference>
<dbReference type="Gene3D" id="3.40.50.1820">
    <property type="entry name" value="alpha/beta hydrolase"/>
    <property type="match status" value="1"/>
</dbReference>
<reference evidence="3 4" key="1">
    <citation type="journal article" date="2022" name="Nat. Ecol. Evol.">
        <title>A masculinizing supergene underlies an exaggerated male reproductive morph in a spider.</title>
        <authorList>
            <person name="Hendrickx F."/>
            <person name="De Corte Z."/>
            <person name="Sonet G."/>
            <person name="Van Belleghem S.M."/>
            <person name="Kostlbacher S."/>
            <person name="Vangestel C."/>
        </authorList>
    </citation>
    <scope>NUCLEOTIDE SEQUENCE [LARGE SCALE GENOMIC DNA]</scope>
    <source>
        <tissue evidence="3">Whole body</tissue>
    </source>
</reference>
<evidence type="ECO:0000256" key="1">
    <source>
        <dbReference type="SAM" id="MobiDB-lite"/>
    </source>
</evidence>
<feature type="domain" description="KANL3/Tex30 alpha/beta hydrolase-like" evidence="2">
    <location>
        <begin position="24"/>
        <end position="120"/>
    </location>
</feature>
<dbReference type="PANTHER" id="PTHR13136:SF16">
    <property type="entry name" value="KAT8 REGULATORY NSL COMPLEX SUBUNIT 3"/>
    <property type="match status" value="1"/>
</dbReference>
<dbReference type="GO" id="GO:0045944">
    <property type="term" value="P:positive regulation of transcription by RNA polymerase II"/>
    <property type="evidence" value="ECO:0007669"/>
    <property type="project" value="TreeGrafter"/>
</dbReference>